<gene>
    <name evidence="1" type="ORF">KIJ12_07165</name>
</gene>
<dbReference type="EMBL" id="JAHBFI010000018">
    <property type="protein sequence ID" value="MBZ5962918.1"/>
    <property type="molecule type" value="Genomic_DNA"/>
</dbReference>
<sequence length="68" mass="7895">MSLSKIIQYAKLREQGNQTINERLDILDEQEAILNIEKSKILDHIAFIQNKKNLYHSSLGKSNESEHD</sequence>
<organism evidence="1 2">
    <name type="scientific">Leuconostoc gasicomitatum</name>
    <dbReference type="NCBI Taxonomy" id="115778"/>
    <lineage>
        <taxon>Bacteria</taxon>
        <taxon>Bacillati</taxon>
        <taxon>Bacillota</taxon>
        <taxon>Bacilli</taxon>
        <taxon>Lactobacillales</taxon>
        <taxon>Lactobacillaceae</taxon>
        <taxon>Leuconostoc</taxon>
        <taxon>Leuconostoc gelidum group</taxon>
    </lineage>
</organism>
<comment type="caution">
    <text evidence="1">The sequence shown here is derived from an EMBL/GenBank/DDBJ whole genome shotgun (WGS) entry which is preliminary data.</text>
</comment>
<evidence type="ECO:0000313" key="1">
    <source>
        <dbReference type="EMBL" id="MBZ5962918.1"/>
    </source>
</evidence>
<dbReference type="Gene3D" id="1.10.1660.10">
    <property type="match status" value="1"/>
</dbReference>
<dbReference type="AlphaFoldDB" id="A0A9Q3SYK1"/>
<evidence type="ECO:0000313" key="2">
    <source>
        <dbReference type="Proteomes" id="UP000752647"/>
    </source>
</evidence>
<name>A0A9Q3SYK1_9LACO</name>
<proteinExistence type="predicted"/>
<dbReference type="Proteomes" id="UP000752647">
    <property type="component" value="Unassembled WGS sequence"/>
</dbReference>
<accession>A0A9Q3SYK1</accession>
<dbReference type="SUPFAM" id="SSF46955">
    <property type="entry name" value="Putative DNA-binding domain"/>
    <property type="match status" value="1"/>
</dbReference>
<protein>
    <submittedName>
        <fullName evidence="1">Uncharacterized protein</fullName>
    </submittedName>
</protein>
<dbReference type="InterPro" id="IPR009061">
    <property type="entry name" value="DNA-bd_dom_put_sf"/>
</dbReference>
<reference evidence="1" key="1">
    <citation type="submission" date="2021-05" db="EMBL/GenBank/DDBJ databases">
        <title>Pangenome of Leuconostoc gelidum warrants species status for Leuconostoc gelidum subsp. gasicomitatum.</title>
        <authorList>
            <person name="Johansson P."/>
            <person name="Sade E."/>
            <person name="Hultman J."/>
            <person name="Auvinen P."/>
            <person name="Bjorkroth J."/>
        </authorList>
    </citation>
    <scope>NUCLEOTIDE SEQUENCE</scope>
    <source>
        <strain evidence="1">A.21.4</strain>
    </source>
</reference>